<dbReference type="Proteomes" id="UP000286045">
    <property type="component" value="Unassembled WGS sequence"/>
</dbReference>
<reference evidence="2 3" key="1">
    <citation type="submission" date="2018-12" db="EMBL/GenBank/DDBJ databases">
        <title>Draft genome sequence of Xylaria grammica IHI A82.</title>
        <authorList>
            <person name="Buettner E."/>
            <person name="Kellner H."/>
        </authorList>
    </citation>
    <scope>NUCLEOTIDE SEQUENCE [LARGE SCALE GENOMIC DNA]</scope>
    <source>
        <strain evidence="2 3">IHI A82</strain>
    </source>
</reference>
<comment type="caution">
    <text evidence="2">The sequence shown here is derived from an EMBL/GenBank/DDBJ whole genome shotgun (WGS) entry which is preliminary data.</text>
</comment>
<dbReference type="EMBL" id="RYZI01000012">
    <property type="protein sequence ID" value="RWA14167.1"/>
    <property type="molecule type" value="Genomic_DNA"/>
</dbReference>
<dbReference type="AlphaFoldDB" id="A0A439DID0"/>
<protein>
    <submittedName>
        <fullName evidence="2">Uncharacterized protein</fullName>
    </submittedName>
</protein>
<evidence type="ECO:0000256" key="1">
    <source>
        <dbReference type="SAM" id="MobiDB-lite"/>
    </source>
</evidence>
<accession>A0A439DID0</accession>
<feature type="region of interest" description="Disordered" evidence="1">
    <location>
        <begin position="327"/>
        <end position="362"/>
    </location>
</feature>
<proteinExistence type="predicted"/>
<sequence>MSSVYSTPYGRGSRIVLSPSKRTPKLLLEDYRFQTSSKNNMMAWMDRQSAEIAAAFQQPWSLNSRTNRAEVANRIGVEKDQKMQNHEREDVFRYRRRVNRDSILEFTTLMDMGSDDLPIDSQQPRWVDEVANSFGSEDDNEENEYDADECIESNIRASRTETRPSALSLEKPRFCLELVESPMSEEQPEEKAWQINSQGHLVVSEALSTELMSLRAAPFHPDVEKSLLPGQHAQLVTLAAANRQLGAFKQALRFAYYSAFSHTGGVNFTTEVGLYDCAPSAPYPVIYITMDAPREDAELQHYLAYNLLRGMLKRYGDLPFPDRIDIRESGAPPGTPAGPVWYRRRDGGGDGGRWRTCSVQNR</sequence>
<evidence type="ECO:0000313" key="2">
    <source>
        <dbReference type="EMBL" id="RWA14167.1"/>
    </source>
</evidence>
<organism evidence="2 3">
    <name type="scientific">Xylaria grammica</name>
    <dbReference type="NCBI Taxonomy" id="363999"/>
    <lineage>
        <taxon>Eukaryota</taxon>
        <taxon>Fungi</taxon>
        <taxon>Dikarya</taxon>
        <taxon>Ascomycota</taxon>
        <taxon>Pezizomycotina</taxon>
        <taxon>Sordariomycetes</taxon>
        <taxon>Xylariomycetidae</taxon>
        <taxon>Xylariales</taxon>
        <taxon>Xylariaceae</taxon>
        <taxon>Xylaria</taxon>
    </lineage>
</organism>
<keyword evidence="3" id="KW-1185">Reference proteome</keyword>
<evidence type="ECO:0000313" key="3">
    <source>
        <dbReference type="Proteomes" id="UP000286045"/>
    </source>
</evidence>
<name>A0A439DID0_9PEZI</name>
<gene>
    <name evidence="2" type="ORF">EKO27_g909</name>
</gene>